<reference evidence="5" key="1">
    <citation type="submission" date="2021-06" db="EMBL/GenBank/DDBJ databases">
        <authorList>
            <person name="Hodson N. C."/>
            <person name="Mongue J. A."/>
            <person name="Jaron S. K."/>
        </authorList>
    </citation>
    <scope>NUCLEOTIDE SEQUENCE</scope>
</reference>
<keyword evidence="2" id="KW-0378">Hydrolase</keyword>
<evidence type="ECO:0000256" key="3">
    <source>
        <dbReference type="SAM" id="SignalP"/>
    </source>
</evidence>
<dbReference type="FunFam" id="2.40.10.10:FF:000068">
    <property type="entry name" value="transmembrane protease serine 2"/>
    <property type="match status" value="1"/>
</dbReference>
<dbReference type="GO" id="GO:0004252">
    <property type="term" value="F:serine-type endopeptidase activity"/>
    <property type="evidence" value="ECO:0007669"/>
    <property type="project" value="InterPro"/>
</dbReference>
<dbReference type="Proteomes" id="UP000708208">
    <property type="component" value="Unassembled WGS sequence"/>
</dbReference>
<evidence type="ECO:0000256" key="2">
    <source>
        <dbReference type="RuleBase" id="RU363034"/>
    </source>
</evidence>
<evidence type="ECO:0000256" key="1">
    <source>
        <dbReference type="ARBA" id="ARBA00023157"/>
    </source>
</evidence>
<dbReference type="SMART" id="SM00020">
    <property type="entry name" value="Tryp_SPc"/>
    <property type="match status" value="1"/>
</dbReference>
<dbReference type="InterPro" id="IPR018114">
    <property type="entry name" value="TRYPSIN_HIS"/>
</dbReference>
<dbReference type="PANTHER" id="PTHR24260:SF147">
    <property type="entry name" value="EG:BACR7A4.3 PROTEIN-RELATED"/>
    <property type="match status" value="1"/>
</dbReference>
<dbReference type="OrthoDB" id="6339452at2759"/>
<dbReference type="GO" id="GO:0006508">
    <property type="term" value="P:proteolysis"/>
    <property type="evidence" value="ECO:0007669"/>
    <property type="project" value="UniProtKB-KW"/>
</dbReference>
<keyword evidence="2" id="KW-0720">Serine protease</keyword>
<proteinExistence type="predicted"/>
<dbReference type="PANTHER" id="PTHR24260">
    <property type="match status" value="1"/>
</dbReference>
<evidence type="ECO:0000259" key="4">
    <source>
        <dbReference type="PROSITE" id="PS50240"/>
    </source>
</evidence>
<dbReference type="CDD" id="cd00190">
    <property type="entry name" value="Tryp_SPc"/>
    <property type="match status" value="1"/>
</dbReference>
<dbReference type="PROSITE" id="PS00135">
    <property type="entry name" value="TRYPSIN_SER"/>
    <property type="match status" value="1"/>
</dbReference>
<feature type="domain" description="Peptidase S1" evidence="4">
    <location>
        <begin position="112"/>
        <end position="362"/>
    </location>
</feature>
<dbReference type="AlphaFoldDB" id="A0A8J2L5S1"/>
<evidence type="ECO:0000313" key="5">
    <source>
        <dbReference type="EMBL" id="CAG7815974.1"/>
    </source>
</evidence>
<dbReference type="InterPro" id="IPR001254">
    <property type="entry name" value="Trypsin_dom"/>
</dbReference>
<comment type="caution">
    <text evidence="5">The sequence shown here is derived from an EMBL/GenBank/DDBJ whole genome shotgun (WGS) entry which is preliminary data.</text>
</comment>
<feature type="chain" id="PRO_5035182427" description="Peptidase S1 domain-containing protein" evidence="3">
    <location>
        <begin position="22"/>
        <end position="364"/>
    </location>
</feature>
<accession>A0A8J2L5S1</accession>
<keyword evidence="1" id="KW-1015">Disulfide bond</keyword>
<sequence length="364" mass="39763">MAMILHLFLFITISLSHIIKGIDVPCNLNDTQQTRGVCKDIRECKFAIEQLKAGITPKTCQGRVVCCPTELTLSEKKCEEWKEYLQIPVALGSTGPNPISCLRSFMPPGFFIVGGRDALPFEFPHVIALGWGANETDLKFHCTGSLISENYVLTAAHCITSPKGEPSFALIGDIALTPDKAGDYRQIVRIEKSIVHPNYKPPLTYGDIALVKLSQEMPLSQYLLPVCLPQAGDKAGPNDSVEAAGFGLLGPGEPQTNVLQAVNLTYIKKNECLEFYDSASDRERRFPEGLAKSQICAGDKTDSGKDTCSGDSGGPLTINKDLRCVFYLVGVTSFGARLCSYGQPAVYTNVFSYNPWIEHIVWGS</sequence>
<dbReference type="EMBL" id="CAJVCH010357878">
    <property type="protein sequence ID" value="CAG7815974.1"/>
    <property type="molecule type" value="Genomic_DNA"/>
</dbReference>
<dbReference type="PROSITE" id="PS50240">
    <property type="entry name" value="TRYPSIN_DOM"/>
    <property type="match status" value="1"/>
</dbReference>
<keyword evidence="2" id="KW-0645">Protease</keyword>
<evidence type="ECO:0000313" key="6">
    <source>
        <dbReference type="Proteomes" id="UP000708208"/>
    </source>
</evidence>
<gene>
    <name evidence="5" type="ORF">AFUS01_LOCUS26618</name>
</gene>
<dbReference type="Pfam" id="PF00089">
    <property type="entry name" value="Trypsin"/>
    <property type="match status" value="1"/>
</dbReference>
<keyword evidence="6" id="KW-1185">Reference proteome</keyword>
<feature type="signal peptide" evidence="3">
    <location>
        <begin position="1"/>
        <end position="21"/>
    </location>
</feature>
<keyword evidence="3" id="KW-0732">Signal</keyword>
<name>A0A8J2L5S1_9HEXA</name>
<dbReference type="InterPro" id="IPR051333">
    <property type="entry name" value="CLIP_Serine_Protease"/>
</dbReference>
<protein>
    <recommendedName>
        <fullName evidence="4">Peptidase S1 domain-containing protein</fullName>
    </recommendedName>
</protein>
<dbReference type="PROSITE" id="PS00134">
    <property type="entry name" value="TRYPSIN_HIS"/>
    <property type="match status" value="1"/>
</dbReference>
<dbReference type="InterPro" id="IPR033116">
    <property type="entry name" value="TRYPSIN_SER"/>
</dbReference>
<organism evidence="5 6">
    <name type="scientific">Allacma fusca</name>
    <dbReference type="NCBI Taxonomy" id="39272"/>
    <lineage>
        <taxon>Eukaryota</taxon>
        <taxon>Metazoa</taxon>
        <taxon>Ecdysozoa</taxon>
        <taxon>Arthropoda</taxon>
        <taxon>Hexapoda</taxon>
        <taxon>Collembola</taxon>
        <taxon>Symphypleona</taxon>
        <taxon>Sminthuridae</taxon>
        <taxon>Allacma</taxon>
    </lineage>
</organism>